<evidence type="ECO:0000256" key="2">
    <source>
        <dbReference type="ARBA" id="ARBA00023015"/>
    </source>
</evidence>
<dbReference type="GO" id="GO:0006351">
    <property type="term" value="P:DNA-templated transcription"/>
    <property type="evidence" value="ECO:0007669"/>
    <property type="project" value="TreeGrafter"/>
</dbReference>
<keyword evidence="7" id="KW-1185">Reference proteome</keyword>
<dbReference type="Gene3D" id="1.10.10.10">
    <property type="entry name" value="Winged helix-like DNA-binding domain superfamily/Winged helix DNA-binding domain"/>
    <property type="match status" value="1"/>
</dbReference>
<dbReference type="InterPro" id="IPR058163">
    <property type="entry name" value="LysR-type_TF_proteobact-type"/>
</dbReference>
<dbReference type="SUPFAM" id="SSF53850">
    <property type="entry name" value="Periplasmic binding protein-like II"/>
    <property type="match status" value="1"/>
</dbReference>
<dbReference type="InterPro" id="IPR000847">
    <property type="entry name" value="LysR_HTH_N"/>
</dbReference>
<dbReference type="Gene3D" id="3.40.190.10">
    <property type="entry name" value="Periplasmic binding protein-like II"/>
    <property type="match status" value="2"/>
</dbReference>
<comment type="similarity">
    <text evidence="1">Belongs to the LysR transcriptional regulatory family.</text>
</comment>
<dbReference type="Pfam" id="PF00126">
    <property type="entry name" value="HTH_1"/>
    <property type="match status" value="1"/>
</dbReference>
<gene>
    <name evidence="6" type="ORF">C8D85_0260</name>
</gene>
<dbReference type="EMBL" id="SNZA01000001">
    <property type="protein sequence ID" value="TDR14911.1"/>
    <property type="molecule type" value="Genomic_DNA"/>
</dbReference>
<dbReference type="InterPro" id="IPR036388">
    <property type="entry name" value="WH-like_DNA-bd_sf"/>
</dbReference>
<dbReference type="PROSITE" id="PS50931">
    <property type="entry name" value="HTH_LYSR"/>
    <property type="match status" value="1"/>
</dbReference>
<dbReference type="InterPro" id="IPR036390">
    <property type="entry name" value="WH_DNA-bd_sf"/>
</dbReference>
<name>A0A4V3DGM4_9GAMM</name>
<evidence type="ECO:0000256" key="3">
    <source>
        <dbReference type="ARBA" id="ARBA00023125"/>
    </source>
</evidence>
<dbReference type="PANTHER" id="PTHR30537:SF26">
    <property type="entry name" value="GLYCINE CLEAVAGE SYSTEM TRANSCRIPTIONAL ACTIVATOR"/>
    <property type="match status" value="1"/>
</dbReference>
<protein>
    <submittedName>
        <fullName evidence="6">LysR family transcriptional regulator</fullName>
    </submittedName>
</protein>
<dbReference type="GO" id="GO:0003700">
    <property type="term" value="F:DNA-binding transcription factor activity"/>
    <property type="evidence" value="ECO:0007669"/>
    <property type="project" value="InterPro"/>
</dbReference>
<keyword evidence="4" id="KW-0804">Transcription</keyword>
<dbReference type="SUPFAM" id="SSF46785">
    <property type="entry name" value="Winged helix' DNA-binding domain"/>
    <property type="match status" value="1"/>
</dbReference>
<dbReference type="PANTHER" id="PTHR30537">
    <property type="entry name" value="HTH-TYPE TRANSCRIPTIONAL REGULATOR"/>
    <property type="match status" value="1"/>
</dbReference>
<dbReference type="GO" id="GO:0043565">
    <property type="term" value="F:sequence-specific DNA binding"/>
    <property type="evidence" value="ECO:0007669"/>
    <property type="project" value="TreeGrafter"/>
</dbReference>
<keyword evidence="2" id="KW-0805">Transcription regulation</keyword>
<dbReference type="PRINTS" id="PR00039">
    <property type="entry name" value="HTHLYSR"/>
</dbReference>
<proteinExistence type="inferred from homology"/>
<dbReference type="Pfam" id="PF03466">
    <property type="entry name" value="LysR_substrate"/>
    <property type="match status" value="1"/>
</dbReference>
<organism evidence="6 7">
    <name type="scientific">Marinomonas communis</name>
    <dbReference type="NCBI Taxonomy" id="28254"/>
    <lineage>
        <taxon>Bacteria</taxon>
        <taxon>Pseudomonadati</taxon>
        <taxon>Pseudomonadota</taxon>
        <taxon>Gammaproteobacteria</taxon>
        <taxon>Oceanospirillales</taxon>
        <taxon>Oceanospirillaceae</taxon>
        <taxon>Marinomonas</taxon>
    </lineage>
</organism>
<comment type="caution">
    <text evidence="6">The sequence shown here is derived from an EMBL/GenBank/DDBJ whole genome shotgun (WGS) entry which is preliminary data.</text>
</comment>
<dbReference type="Proteomes" id="UP000295729">
    <property type="component" value="Unassembled WGS sequence"/>
</dbReference>
<keyword evidence="3" id="KW-0238">DNA-binding</keyword>
<feature type="domain" description="HTH lysR-type" evidence="5">
    <location>
        <begin position="30"/>
        <end position="87"/>
    </location>
</feature>
<accession>A0A4V3DGM4</accession>
<evidence type="ECO:0000256" key="1">
    <source>
        <dbReference type="ARBA" id="ARBA00009437"/>
    </source>
</evidence>
<reference evidence="6 7" key="1">
    <citation type="submission" date="2019-03" db="EMBL/GenBank/DDBJ databases">
        <title>Genomic Encyclopedia of Type Strains, Phase IV (KMG-IV): sequencing the most valuable type-strain genomes for metagenomic binning, comparative biology and taxonomic classification.</title>
        <authorList>
            <person name="Goeker M."/>
        </authorList>
    </citation>
    <scope>NUCLEOTIDE SEQUENCE [LARGE SCALE GENOMIC DNA]</scope>
    <source>
        <strain evidence="6 7">DSM 5604</strain>
    </source>
</reference>
<dbReference type="InterPro" id="IPR005119">
    <property type="entry name" value="LysR_subst-bd"/>
</dbReference>
<evidence type="ECO:0000259" key="5">
    <source>
        <dbReference type="PROSITE" id="PS50931"/>
    </source>
</evidence>
<evidence type="ECO:0000256" key="4">
    <source>
        <dbReference type="ARBA" id="ARBA00023163"/>
    </source>
</evidence>
<dbReference type="FunFam" id="1.10.10.10:FF:000001">
    <property type="entry name" value="LysR family transcriptional regulator"/>
    <property type="match status" value="1"/>
</dbReference>
<sequence>MREAVDIDNDQKEYTMAKPIEPDQILLKMPSLRAVKSFVAAAKYLNFTRAAESLCVTQAAISRQIRELEVALEVPLFKRTGRAVELTEAGQIFYDAAYLSFVNIAQAAQRIQTSAKKKKELSICCTPAFSSFWLTSRLPDFVQQYPDIDINVISTSSMLNTEPGVYPDIFISKLSDPREGYHSEELFHDLIYPVCSPFYLEEHPELDEFVNLDGVTLLNLTPYGRSQVAEHVDWDVWLNSLSLGSEAIGEAHYFNTNDYNMLIQLAVSNQGVCLGWHHLVAPLIEQGALVKVGEKEMVYREKRHYLSYAERNEGNEALQSFRKWFLEDLKNNLSNLF</sequence>
<evidence type="ECO:0000313" key="6">
    <source>
        <dbReference type="EMBL" id="TDR14911.1"/>
    </source>
</evidence>
<dbReference type="AlphaFoldDB" id="A0A4V3DGM4"/>
<evidence type="ECO:0000313" key="7">
    <source>
        <dbReference type="Proteomes" id="UP000295729"/>
    </source>
</evidence>